<evidence type="ECO:0000256" key="10">
    <source>
        <dbReference type="RuleBase" id="RU363063"/>
    </source>
</evidence>
<keyword evidence="7" id="KW-1133">Transmembrane helix</keyword>
<evidence type="ECO:0000256" key="5">
    <source>
        <dbReference type="ARBA" id="ARBA00022692"/>
    </source>
</evidence>
<comment type="subcellular location">
    <subcellularLocation>
        <location evidence="1 10">Golgi apparatus membrane</location>
        <topology evidence="1 10">Single-pass type II membrane protein</topology>
    </subcellularLocation>
</comment>
<dbReference type="EMBL" id="CAJFCJ010000022">
    <property type="protein sequence ID" value="CAD5124742.1"/>
    <property type="molecule type" value="Genomic_DNA"/>
</dbReference>
<gene>
    <name evidence="11" type="ORF">DGYR_LOCUS12233</name>
</gene>
<dbReference type="GO" id="GO:0000139">
    <property type="term" value="C:Golgi membrane"/>
    <property type="evidence" value="ECO:0007669"/>
    <property type="project" value="UniProtKB-SubCell"/>
</dbReference>
<keyword evidence="5" id="KW-0812">Transmembrane</keyword>
<evidence type="ECO:0000256" key="4">
    <source>
        <dbReference type="ARBA" id="ARBA00022679"/>
    </source>
</evidence>
<dbReference type="InterPro" id="IPR002659">
    <property type="entry name" value="Glyco_trans_31"/>
</dbReference>
<keyword evidence="4" id="KW-0808">Transferase</keyword>
<dbReference type="GO" id="GO:0016758">
    <property type="term" value="F:hexosyltransferase activity"/>
    <property type="evidence" value="ECO:0007669"/>
    <property type="project" value="InterPro"/>
</dbReference>
<keyword evidence="3 10" id="KW-0328">Glycosyltransferase</keyword>
<comment type="caution">
    <text evidence="11">The sequence shown here is derived from an EMBL/GenBank/DDBJ whole genome shotgun (WGS) entry which is preliminary data.</text>
</comment>
<evidence type="ECO:0000256" key="9">
    <source>
        <dbReference type="ARBA" id="ARBA00023136"/>
    </source>
</evidence>
<reference evidence="11 12" key="1">
    <citation type="submission" date="2020-08" db="EMBL/GenBank/DDBJ databases">
        <authorList>
            <person name="Hejnol A."/>
        </authorList>
    </citation>
    <scope>NUCLEOTIDE SEQUENCE [LARGE SCALE GENOMIC DNA]</scope>
</reference>
<evidence type="ECO:0000256" key="6">
    <source>
        <dbReference type="ARBA" id="ARBA00022968"/>
    </source>
</evidence>
<evidence type="ECO:0000256" key="2">
    <source>
        <dbReference type="ARBA" id="ARBA00008661"/>
    </source>
</evidence>
<evidence type="ECO:0000313" key="12">
    <source>
        <dbReference type="Proteomes" id="UP000549394"/>
    </source>
</evidence>
<keyword evidence="12" id="KW-1185">Reference proteome</keyword>
<dbReference type="Pfam" id="PF01762">
    <property type="entry name" value="Galactosyl_T"/>
    <property type="match status" value="1"/>
</dbReference>
<protein>
    <recommendedName>
        <fullName evidence="10">Hexosyltransferase</fullName>
        <ecNumber evidence="10">2.4.1.-</ecNumber>
    </recommendedName>
</protein>
<dbReference type="PANTHER" id="PTHR11214:SF314">
    <property type="entry name" value="HEXOSYLTRANSFERASE"/>
    <property type="match status" value="1"/>
</dbReference>
<sequence>MLPNLSKFRKLLLFGVLLGCCLVIIRRQIIRDKTPAVVKFAEKGSNRIKLSSEVDQLNIVRVERDENTKTSKSSPILNRDVGIETKENSGSGNRIVEQRVSVDRENTFDDLTTSVHKTATIERREKFQEFQEPQTTESVGEDFHVRSTIVNPHDFKYVVNNENLCLTDPKPVYIVYCITAPKNFARRQVMRNIWSQPNVLVKYPSRIIFVLGLAPDPDVNKAIKEEGDKFGDIVQEDFHDHYKNLTLKGEHE</sequence>
<keyword evidence="8 10" id="KW-0333">Golgi apparatus</keyword>
<accession>A0A7I8W9F6</accession>
<evidence type="ECO:0000256" key="7">
    <source>
        <dbReference type="ARBA" id="ARBA00022989"/>
    </source>
</evidence>
<dbReference type="PANTHER" id="PTHR11214">
    <property type="entry name" value="BETA-1,3-N-ACETYLGLUCOSAMINYLTRANSFERASE"/>
    <property type="match status" value="1"/>
</dbReference>
<keyword evidence="9" id="KW-0472">Membrane</keyword>
<dbReference type="EC" id="2.4.1.-" evidence="10"/>
<comment type="similarity">
    <text evidence="2 10">Belongs to the glycosyltransferase 31 family.</text>
</comment>
<dbReference type="AlphaFoldDB" id="A0A7I8W9F6"/>
<name>A0A7I8W9F6_9ANNE</name>
<evidence type="ECO:0000256" key="8">
    <source>
        <dbReference type="ARBA" id="ARBA00023034"/>
    </source>
</evidence>
<keyword evidence="6" id="KW-0735">Signal-anchor</keyword>
<dbReference type="Proteomes" id="UP000549394">
    <property type="component" value="Unassembled WGS sequence"/>
</dbReference>
<proteinExistence type="inferred from homology"/>
<dbReference type="OrthoDB" id="2139606at2759"/>
<dbReference type="GO" id="GO:0006493">
    <property type="term" value="P:protein O-linked glycosylation"/>
    <property type="evidence" value="ECO:0007669"/>
    <property type="project" value="TreeGrafter"/>
</dbReference>
<organism evidence="11 12">
    <name type="scientific">Dimorphilus gyrociliatus</name>
    <dbReference type="NCBI Taxonomy" id="2664684"/>
    <lineage>
        <taxon>Eukaryota</taxon>
        <taxon>Metazoa</taxon>
        <taxon>Spiralia</taxon>
        <taxon>Lophotrochozoa</taxon>
        <taxon>Annelida</taxon>
        <taxon>Polychaeta</taxon>
        <taxon>Polychaeta incertae sedis</taxon>
        <taxon>Dinophilidae</taxon>
        <taxon>Dimorphilus</taxon>
    </lineage>
</organism>
<evidence type="ECO:0000313" key="11">
    <source>
        <dbReference type="EMBL" id="CAD5124742.1"/>
    </source>
</evidence>
<evidence type="ECO:0000256" key="3">
    <source>
        <dbReference type="ARBA" id="ARBA00022676"/>
    </source>
</evidence>
<evidence type="ECO:0000256" key="1">
    <source>
        <dbReference type="ARBA" id="ARBA00004323"/>
    </source>
</evidence>